<proteinExistence type="predicted"/>
<evidence type="ECO:0000313" key="3">
    <source>
        <dbReference type="Proteomes" id="UP000789572"/>
    </source>
</evidence>
<accession>A0A9N9DB90</accession>
<feature type="non-terminal residue" evidence="2">
    <location>
        <position position="1"/>
    </location>
</feature>
<dbReference type="InterPro" id="IPR006571">
    <property type="entry name" value="TLDc_dom"/>
</dbReference>
<dbReference type="AlphaFoldDB" id="A0A9N9DB90"/>
<feature type="domain" description="TLDc" evidence="1">
    <location>
        <begin position="137"/>
        <end position="288"/>
    </location>
</feature>
<organism evidence="2 3">
    <name type="scientific">Paraglomus occultum</name>
    <dbReference type="NCBI Taxonomy" id="144539"/>
    <lineage>
        <taxon>Eukaryota</taxon>
        <taxon>Fungi</taxon>
        <taxon>Fungi incertae sedis</taxon>
        <taxon>Mucoromycota</taxon>
        <taxon>Glomeromycotina</taxon>
        <taxon>Glomeromycetes</taxon>
        <taxon>Paraglomerales</taxon>
        <taxon>Paraglomeraceae</taxon>
        <taxon>Paraglomus</taxon>
    </lineage>
</organism>
<dbReference type="OrthoDB" id="2413077at2759"/>
<name>A0A9N9DB90_9GLOM</name>
<dbReference type="EMBL" id="CAJVPJ010003027">
    <property type="protein sequence ID" value="CAG8633540.1"/>
    <property type="molecule type" value="Genomic_DNA"/>
</dbReference>
<gene>
    <name evidence="2" type="ORF">POCULU_LOCUS9028</name>
</gene>
<dbReference type="Pfam" id="PF07534">
    <property type="entry name" value="TLD"/>
    <property type="match status" value="1"/>
</dbReference>
<keyword evidence="3" id="KW-1185">Reference proteome</keyword>
<comment type="caution">
    <text evidence="2">The sequence shown here is derived from an EMBL/GenBank/DDBJ whole genome shotgun (WGS) entry which is preliminary data.</text>
</comment>
<evidence type="ECO:0000259" key="1">
    <source>
        <dbReference type="Pfam" id="PF07534"/>
    </source>
</evidence>
<sequence>TLKLELLTRWSLARYPNIPHDISEWSVVIFDTLRESLRDYMSYIQFSAISRNDYYEKILLYKELVPETINDRTLAYYISEECSGTENLAKRSKVILNDSYILNHTYALKILNWIEGKETRRASLTSSSSLKGWRFGKQHTFRLLYRAGRDGNSHQSYHALCDNRGPIVIVGRIADTHTIVGGYNPVDASSHASRTRALGDKSPLQTVGFSRKPFIFSFGAGDDPTEAIVGRMMMGETLNKKIEDPCFGCDDLKFELSSMKGICTRNVYNENIVKENEFVMDECEVFQVISG</sequence>
<protein>
    <submittedName>
        <fullName evidence="2">9762_t:CDS:1</fullName>
    </submittedName>
</protein>
<evidence type="ECO:0000313" key="2">
    <source>
        <dbReference type="EMBL" id="CAG8633540.1"/>
    </source>
</evidence>
<reference evidence="2" key="1">
    <citation type="submission" date="2021-06" db="EMBL/GenBank/DDBJ databases">
        <authorList>
            <person name="Kallberg Y."/>
            <person name="Tangrot J."/>
            <person name="Rosling A."/>
        </authorList>
    </citation>
    <scope>NUCLEOTIDE SEQUENCE</scope>
    <source>
        <strain evidence="2">IA702</strain>
    </source>
</reference>
<dbReference type="Proteomes" id="UP000789572">
    <property type="component" value="Unassembled WGS sequence"/>
</dbReference>